<feature type="region of interest" description="Disordered" evidence="16">
    <location>
        <begin position="731"/>
        <end position="750"/>
    </location>
</feature>
<dbReference type="SUPFAM" id="SSF50978">
    <property type="entry name" value="WD40 repeat-like"/>
    <property type="match status" value="2"/>
</dbReference>
<name>A0A3Q0GAD7_ALLSI</name>
<proteinExistence type="inferred from homology"/>
<evidence type="ECO:0000313" key="19">
    <source>
        <dbReference type="RefSeq" id="XP_025055395.1"/>
    </source>
</evidence>
<dbReference type="Pfam" id="PF23409">
    <property type="entry name" value="Beta-prop_EML"/>
    <property type="match status" value="1"/>
</dbReference>
<comment type="subcellular location">
    <subcellularLocation>
        <location evidence="1">Cytoplasm</location>
        <location evidence="1">Cytoskeleton</location>
        <location evidence="1">Flagellum axoneme</location>
    </subcellularLocation>
</comment>
<evidence type="ECO:0000259" key="17">
    <source>
        <dbReference type="Pfam" id="PF23409"/>
    </source>
</evidence>
<dbReference type="InterPro" id="IPR036322">
    <property type="entry name" value="WD40_repeat_dom_sf"/>
</dbReference>
<evidence type="ECO:0000256" key="6">
    <source>
        <dbReference type="ARBA" id="ARBA00022846"/>
    </source>
</evidence>
<evidence type="ECO:0000256" key="2">
    <source>
        <dbReference type="ARBA" id="ARBA00022490"/>
    </source>
</evidence>
<evidence type="ECO:0000256" key="4">
    <source>
        <dbReference type="ARBA" id="ARBA00022574"/>
    </source>
</evidence>
<protein>
    <recommendedName>
        <fullName evidence="13">Cilia- and flagella-associated protein 44</fullName>
    </recommendedName>
</protein>
<evidence type="ECO:0000256" key="1">
    <source>
        <dbReference type="ARBA" id="ARBA00004611"/>
    </source>
</evidence>
<evidence type="ECO:0000256" key="5">
    <source>
        <dbReference type="ARBA" id="ARBA00022737"/>
    </source>
</evidence>
<feature type="region of interest" description="Disordered" evidence="16">
    <location>
        <begin position="1514"/>
        <end position="1553"/>
    </location>
</feature>
<dbReference type="InterPro" id="IPR015943">
    <property type="entry name" value="WD40/YVTN_repeat-like_dom_sf"/>
</dbReference>
<dbReference type="KEGG" id="asn:102384929"/>
<keyword evidence="8" id="KW-0969">Cilium</keyword>
<feature type="domain" description="EML-like first beta-propeller" evidence="17">
    <location>
        <begin position="210"/>
        <end position="417"/>
    </location>
</feature>
<dbReference type="RefSeq" id="XP_025055395.1">
    <property type="nucleotide sequence ID" value="XM_025199610.1"/>
</dbReference>
<evidence type="ECO:0000256" key="13">
    <source>
        <dbReference type="ARBA" id="ARBA00074727"/>
    </source>
</evidence>
<keyword evidence="4 14" id="KW-0853">WD repeat</keyword>
<dbReference type="SMART" id="SM00320">
    <property type="entry name" value="WD40"/>
    <property type="match status" value="8"/>
</dbReference>
<dbReference type="InterPro" id="IPR001680">
    <property type="entry name" value="WD40_rpt"/>
</dbReference>
<feature type="region of interest" description="Disordered" evidence="16">
    <location>
        <begin position="1"/>
        <end position="123"/>
    </location>
</feature>
<evidence type="ECO:0000256" key="8">
    <source>
        <dbReference type="ARBA" id="ARBA00023069"/>
    </source>
</evidence>
<dbReference type="CTD" id="55779"/>
<dbReference type="PROSITE" id="PS50082">
    <property type="entry name" value="WD_REPEATS_2"/>
    <property type="match status" value="3"/>
</dbReference>
<feature type="coiled-coil region" evidence="15">
    <location>
        <begin position="937"/>
        <end position="975"/>
    </location>
</feature>
<feature type="coiled-coil region" evidence="15">
    <location>
        <begin position="1574"/>
        <end position="1629"/>
    </location>
</feature>
<feature type="coiled-coil region" evidence="15">
    <location>
        <begin position="1671"/>
        <end position="1719"/>
    </location>
</feature>
<feature type="coiled-coil region" evidence="15">
    <location>
        <begin position="1112"/>
        <end position="1160"/>
    </location>
</feature>
<dbReference type="PROSITE" id="PS00678">
    <property type="entry name" value="WD_REPEATS_1"/>
    <property type="match status" value="1"/>
</dbReference>
<feature type="compositionally biased region" description="Basic and acidic residues" evidence="16">
    <location>
        <begin position="39"/>
        <end position="53"/>
    </location>
</feature>
<keyword evidence="2" id="KW-0963">Cytoplasm</keyword>
<keyword evidence="3" id="KW-0597">Phosphoprotein</keyword>
<feature type="compositionally biased region" description="Acidic residues" evidence="16">
    <location>
        <begin position="736"/>
        <end position="745"/>
    </location>
</feature>
<dbReference type="InterPro" id="IPR019775">
    <property type="entry name" value="WD40_repeat_CS"/>
</dbReference>
<feature type="compositionally biased region" description="Low complexity" evidence="16">
    <location>
        <begin position="63"/>
        <end position="74"/>
    </location>
</feature>
<evidence type="ECO:0000256" key="12">
    <source>
        <dbReference type="ARBA" id="ARBA00060934"/>
    </source>
</evidence>
<dbReference type="PANTHER" id="PTHR14885:SF3">
    <property type="entry name" value="CILIA- AND FLAGELLA-ASSOCIATED PROTEIN 44"/>
    <property type="match status" value="1"/>
</dbReference>
<keyword evidence="9" id="KW-0206">Cytoskeleton</keyword>
<feature type="coiled-coil region" evidence="15">
    <location>
        <begin position="1430"/>
        <end position="1485"/>
    </location>
</feature>
<feature type="compositionally biased region" description="Basic and acidic residues" evidence="16">
    <location>
        <begin position="7"/>
        <end position="17"/>
    </location>
</feature>
<dbReference type="Pfam" id="PF00400">
    <property type="entry name" value="WD40"/>
    <property type="match status" value="2"/>
</dbReference>
<gene>
    <name evidence="19" type="primary">CFAP44</name>
</gene>
<dbReference type="Gene3D" id="2.130.10.10">
    <property type="entry name" value="YVTN repeat-like/Quinoprotein amine dehydrogenase"/>
    <property type="match status" value="3"/>
</dbReference>
<dbReference type="GO" id="GO:0007288">
    <property type="term" value="P:sperm axoneme assembly"/>
    <property type="evidence" value="ECO:0007669"/>
    <property type="project" value="UniProtKB-ARBA"/>
</dbReference>
<comment type="function">
    <text evidence="11">Flagellar protein involved in sperm flagellum axoneme organization and function.</text>
</comment>
<organism evidence="18 19">
    <name type="scientific">Alligator sinensis</name>
    <name type="common">Chinese alligator</name>
    <dbReference type="NCBI Taxonomy" id="38654"/>
    <lineage>
        <taxon>Eukaryota</taxon>
        <taxon>Metazoa</taxon>
        <taxon>Chordata</taxon>
        <taxon>Craniata</taxon>
        <taxon>Vertebrata</taxon>
        <taxon>Euteleostomi</taxon>
        <taxon>Archelosauria</taxon>
        <taxon>Archosauria</taxon>
        <taxon>Crocodylia</taxon>
        <taxon>Alligatoridae</taxon>
        <taxon>Alligatorinae</taxon>
        <taxon>Alligator</taxon>
    </lineage>
</organism>
<feature type="repeat" description="WD" evidence="14">
    <location>
        <begin position="385"/>
        <end position="424"/>
    </location>
</feature>
<keyword evidence="7 15" id="KW-0175">Coiled coil</keyword>
<accession>A0A3Q0GAD7</accession>
<feature type="repeat" description="WD" evidence="14">
    <location>
        <begin position="593"/>
        <end position="627"/>
    </location>
</feature>
<evidence type="ECO:0000256" key="10">
    <source>
        <dbReference type="ARBA" id="ARBA00023273"/>
    </source>
</evidence>
<evidence type="ECO:0000256" key="9">
    <source>
        <dbReference type="ARBA" id="ARBA00023212"/>
    </source>
</evidence>
<feature type="compositionally biased region" description="Basic and acidic residues" evidence="16">
    <location>
        <begin position="110"/>
        <end position="123"/>
    </location>
</feature>
<dbReference type="InParanoid" id="A0A3Q0GAD7"/>
<reference evidence="19" key="1">
    <citation type="submission" date="2025-08" db="UniProtKB">
        <authorList>
            <consortium name="RefSeq"/>
        </authorList>
    </citation>
    <scope>IDENTIFICATION</scope>
</reference>
<dbReference type="PANTHER" id="PTHR14885">
    <property type="entry name" value="CILIA- AND FLAGELLA-ASSOCIATED PROTEIN 43-RELATED"/>
    <property type="match status" value="1"/>
</dbReference>
<keyword evidence="5" id="KW-0677">Repeat</keyword>
<dbReference type="FunFam" id="2.130.10.10:FF:000547">
    <property type="entry name" value="Cilia- and flagella-associated protein 44"/>
    <property type="match status" value="1"/>
</dbReference>
<evidence type="ECO:0000256" key="16">
    <source>
        <dbReference type="SAM" id="MobiDB-lite"/>
    </source>
</evidence>
<keyword evidence="6 19" id="KW-0282">Flagellum</keyword>
<evidence type="ECO:0000256" key="11">
    <source>
        <dbReference type="ARBA" id="ARBA00055223"/>
    </source>
</evidence>
<sequence length="1866" mass="214595">MEAAAAAEKEDPAKDSPEVAVPGEEFNQQEFANGGKSGTSKDAEAELVSEKVPEPSTEEESKSSPPKELPVEGGIPPPEGEEEGIEKSVENSESDSSSFMQEDVEEPEDAEKHPEPKHKPEKLEKKISETFFYNYEDLCSRPFVTSDSGIPSNLLVLIHSFGYDCTRQANLQVLDSQTLLYIAGNQLVLLDMKAKYQSYLRSSSGGGIGVITVHPSKQYFAVGEKGRKPNIIIYEYPSLRPYRILRGGTEEAYTFADFNHSGTLLASVGSSPDYMLTVWDWKQEKIVLRSKAFSQDVYKVTFSLENEEQLTTSGTGHIKFWKMAHTFTGLKLQGALGRFGKTAVTDIVGYVELPDGKVISGSEWGNLLLWEGGLIKVELCRTGRRPCHSGPVNQLVLDEGELVTAGGDGYVRVWDFETIDTADSVDDTGLLEMEHMNELLVGKNVNLSFMMKIHDHGQPVWYAQDSNGAIWKLDLTFSNVTHDPECLFTFHSGKIEAMDVSPVTYLMATTALDRSVRIYDFISNCLLTEIKFKQGGTALTWAPRVVNPKGGLIAVGFEDGVVRVIEIYDPQGLTIIAGRTNIKKAEMRLKQAFKPHTAVVAALAYERNGEVLATGSKDKTVFFFAVEDKYEPIGFIDVPGPVQALQWSPPSHAQSMLLVLCENGFALEVVGPMLGEQDTVSTYQIKDLPRRYFHFCSIKSRIKREEETERREKKKQEKEKARLEWIKKQEEMGKEAEEEPEEPEKEEPLPPLYIPEEPSPILCGFYSAPGKFWLSLGGYDSGFLYHCSFSSNDQQKDPENRQDEPFEVVPIEYTDDNPIQRISFCISKLLMFCGMKDGAVRVYPLQDKELSVDTLDRYWSFNIHDNDYGQIQGIYSSYDDRFLVTCGADGNIFTFTILSPEDIQKELRAKVPSPRRELEKEKAAEDIEDPNAYSIENAKQKKEYDQIMKAAEDKKNEKRQKLAALKQEFLHLLQKNMELPKHMQLLREQFEMDHRICEEMNRQTAQHIQQVQKELAWEQEKHQIGLQKLQSRFRDMLEFDTVVVHAMGSNHQISTYRLLAISEKYYKVKKQSQAGKKRVTKYDWKGKEVEQRRDTLKETIPVAGVTEEEMEVEKLKKKTQSQTAAARLLENQLEKIRKIVEKADKAKAKIMQRKNEWEELLKSKPSDNYENPKDIQEIKMAQENMGDFKLKTATNYKIPEHMRMNAEKKKIQLASLEVVIHEKKLNMNKWIISLRDLKVAIIEEINCLVQELKSIQSALDPSEQLPVPPIPQLHPEEIPEKKFQYDNEILQKFKHEQDQKTRLSEQVGESSSFGLFRTSFFRSPSLKEMDTPARASSVRSMRTTSSVVSVQPRVFEIEKAEPTEMDQEALKKERIKNIYLQETLIKRINELVVTFDAELRLLRHQKLKLDMQMKCADLRHITWFEELLLLKNFEKHEDILQERVNSLISEEEGMQWKLNNYLAQMEDKKSEIAKLQEREKALYATFQASLGENNNFASFLTKVLKKKIRRVKKKETEGEADEEEESEEESDDESSFESDEEDSGSEDEVFDDSVCPKNCDEALFENTLQLREKRLDIEEALAEEKKVIDNLKKEYDALAKKVKVVEASLDTAEGALEAYQREKQQRVNELHVVVPLKLHQVEYLVNGELPSDFCQALVFTNQSLEYLQQRIMVLQHEKTDQRELYKKAREQHKQLIRDKREMEIRIERLRENCNQLMMMKFGRVVNLEALQTLSINTNLEELKVKIMEKEQLQAQELKMWEEKILEQRQRLMMKMKENTSKLQQMNRFCLERQGLETKLDTLQSNLGAEFQGPQKADLQDRERLIMLVQLQAQEAEVLKEEITLLRRKDGRIFPPPQPPPSTDMLN</sequence>
<evidence type="ECO:0000256" key="14">
    <source>
        <dbReference type="PROSITE-ProRule" id="PRU00221"/>
    </source>
</evidence>
<evidence type="ECO:0000256" key="15">
    <source>
        <dbReference type="SAM" id="Coils"/>
    </source>
</evidence>
<comment type="similarity">
    <text evidence="12">Belongs to the CFAP44 family.</text>
</comment>
<keyword evidence="10" id="KW-0966">Cell projection</keyword>
<dbReference type="Proteomes" id="UP000189705">
    <property type="component" value="Unplaced"/>
</dbReference>
<dbReference type="STRING" id="38654.A0A3Q0GAD7"/>
<evidence type="ECO:0000256" key="3">
    <source>
        <dbReference type="ARBA" id="ARBA00022553"/>
    </source>
</evidence>
<feature type="repeat" description="WD" evidence="14">
    <location>
        <begin position="488"/>
        <end position="520"/>
    </location>
</feature>
<dbReference type="GeneID" id="102384929"/>
<dbReference type="InterPro" id="IPR055439">
    <property type="entry name" value="Beta-prop_EML_1st"/>
</dbReference>
<evidence type="ECO:0000256" key="7">
    <source>
        <dbReference type="ARBA" id="ARBA00023054"/>
    </source>
</evidence>
<evidence type="ECO:0000313" key="18">
    <source>
        <dbReference type="Proteomes" id="UP000189705"/>
    </source>
</evidence>
<feature type="compositionally biased region" description="Acidic residues" evidence="16">
    <location>
        <begin position="1518"/>
        <end position="1551"/>
    </location>
</feature>
<dbReference type="FunFam" id="2.130.10.10:FF:000401">
    <property type="entry name" value="Cilia- and flagella-associated protein 44"/>
    <property type="match status" value="1"/>
</dbReference>
<keyword evidence="18" id="KW-1185">Reference proteome</keyword>